<evidence type="ECO:0000313" key="5">
    <source>
        <dbReference type="EMBL" id="GGJ85730.1"/>
    </source>
</evidence>
<name>A0A917PN48_9DEIO</name>
<dbReference type="AlphaFoldDB" id="A0A917PN48"/>
<dbReference type="PANTHER" id="PTHR16305:SF28">
    <property type="entry name" value="GUANYLATE CYCLASE DOMAIN-CONTAINING PROTEIN"/>
    <property type="match status" value="1"/>
</dbReference>
<dbReference type="Proteomes" id="UP000635726">
    <property type="component" value="Unassembled WGS sequence"/>
</dbReference>
<dbReference type="Gene3D" id="1.10.10.10">
    <property type="entry name" value="Winged helix-like DNA-binding domain superfamily/Winged helix DNA-binding domain"/>
    <property type="match status" value="1"/>
</dbReference>
<dbReference type="GO" id="GO:0004016">
    <property type="term" value="F:adenylate cyclase activity"/>
    <property type="evidence" value="ECO:0007669"/>
    <property type="project" value="TreeGrafter"/>
</dbReference>
<dbReference type="PANTHER" id="PTHR16305">
    <property type="entry name" value="TESTICULAR SOLUBLE ADENYLYL CYCLASE"/>
    <property type="match status" value="1"/>
</dbReference>
<accession>A0A917PN48</accession>
<dbReference type="InterPro" id="IPR041664">
    <property type="entry name" value="AAA_16"/>
</dbReference>
<evidence type="ECO:0000313" key="6">
    <source>
        <dbReference type="Proteomes" id="UP000635726"/>
    </source>
</evidence>
<dbReference type="SUPFAM" id="SSF52540">
    <property type="entry name" value="P-loop containing nucleoside triphosphate hydrolases"/>
    <property type="match status" value="1"/>
</dbReference>
<sequence length="847" mass="92376">MLTVHLLGHAHVTQNGQPVPLSAKAVALIAYLAAEKLPQHRERLADLLWNTAEARTNLRVELARIRSAGLNIFPASRQLLYLESIGTDIGTWQAAQEQEMTQTELSTWLSTLRGLPLCGLEDLGSTAFQVWVEQQRWMLCEQVESTLARVYAHYARSGQEWATRLISSRAEAVGFTDPAELLTETLISEARPLVRAVPDHAVPGGTAPVLAAHAPQAQPSMVRPAQRPVAGRPDTPARPAAGTAPATPLHFTRPAEESALRDLFMAGGAAFVLLHGPPGSGKTYLAERLAQSAAPDWQVVHLAAARSGRLLLAALAQALLRLAGPDQSAILRQVLLQPGALEEDMVKVAVALAQIERPLLLLIEEVHAAPAELPALLELVRQMPSDTARLYLLLSREEPDRQPVTRTLMRRLPGVRSVHLPPVTLGAVQAALHERYPEEEAQRLQPLASRLVQRSEGNPLHLLSLFKALPDTGTLGAADLGGVDLGSTTLPQAVRDTLRSEPEGWSDDLRDAMSRLSVINGTFDRRTARAVLGISEQREVDRVLCDALERQILLETDPGLGLHLPYLTPVRVAPDTGTQYMFRQEALRVTLAGQLPQLIRQDVRRRLALVLADHEPGLASYYADRAGLTEQAAELLARHNARLPHDSPLRRTVSKTARPALRTVSEPPRLAVPEQQARSHQGYTVALEDGWLNVMSDGRYGHPQTLTLTLTWTEALTAPLRLIWRLDVFGRGEELLPSQAAFALRLTPIHTSPAHASAATVLSPGVTHPYQEDGLRCTPQDGVDLGHWMEHQLTGPEWLGATGARLSVRALDVALSIGLIGSEDRNLMTQPAVLNRNLKAPSTRQTG</sequence>
<dbReference type="Gene3D" id="3.40.50.300">
    <property type="entry name" value="P-loop containing nucleotide triphosphate hydrolases"/>
    <property type="match status" value="1"/>
</dbReference>
<organism evidence="5 6">
    <name type="scientific">Deinococcus aquiradiocola</name>
    <dbReference type="NCBI Taxonomy" id="393059"/>
    <lineage>
        <taxon>Bacteria</taxon>
        <taxon>Thermotogati</taxon>
        <taxon>Deinococcota</taxon>
        <taxon>Deinococci</taxon>
        <taxon>Deinococcales</taxon>
        <taxon>Deinococcaceae</taxon>
        <taxon>Deinococcus</taxon>
    </lineage>
</organism>
<reference evidence="5" key="2">
    <citation type="submission" date="2020-09" db="EMBL/GenBank/DDBJ databases">
        <authorList>
            <person name="Sun Q."/>
            <person name="Ohkuma M."/>
        </authorList>
    </citation>
    <scope>NUCLEOTIDE SEQUENCE</scope>
    <source>
        <strain evidence="5">JCM 14371</strain>
    </source>
</reference>
<dbReference type="GO" id="GO:0005737">
    <property type="term" value="C:cytoplasm"/>
    <property type="evidence" value="ECO:0007669"/>
    <property type="project" value="TreeGrafter"/>
</dbReference>
<protein>
    <recommendedName>
        <fullName evidence="4">AAA+ ATPase domain-containing protein</fullName>
    </recommendedName>
</protein>
<reference evidence="5" key="1">
    <citation type="journal article" date="2014" name="Int. J. Syst. Evol. Microbiol.">
        <title>Complete genome sequence of Corynebacterium casei LMG S-19264T (=DSM 44701T), isolated from a smear-ripened cheese.</title>
        <authorList>
            <consortium name="US DOE Joint Genome Institute (JGI-PGF)"/>
            <person name="Walter F."/>
            <person name="Albersmeier A."/>
            <person name="Kalinowski J."/>
            <person name="Ruckert C."/>
        </authorList>
    </citation>
    <scope>NUCLEOTIDE SEQUENCE</scope>
    <source>
        <strain evidence="5">JCM 14371</strain>
    </source>
</reference>
<dbReference type="InterPro" id="IPR027417">
    <property type="entry name" value="P-loop_NTPase"/>
</dbReference>
<evidence type="ECO:0000256" key="2">
    <source>
        <dbReference type="ARBA" id="ARBA00022840"/>
    </source>
</evidence>
<evidence type="ECO:0000256" key="1">
    <source>
        <dbReference type="ARBA" id="ARBA00022741"/>
    </source>
</evidence>
<dbReference type="CDD" id="cd00009">
    <property type="entry name" value="AAA"/>
    <property type="match status" value="1"/>
</dbReference>
<feature type="region of interest" description="Disordered" evidence="3">
    <location>
        <begin position="226"/>
        <end position="252"/>
    </location>
</feature>
<comment type="caution">
    <text evidence="5">The sequence shown here is derived from an EMBL/GenBank/DDBJ whole genome shotgun (WGS) entry which is preliminary data.</text>
</comment>
<dbReference type="InterPro" id="IPR036388">
    <property type="entry name" value="WH-like_DNA-bd_sf"/>
</dbReference>
<dbReference type="Pfam" id="PF13191">
    <property type="entry name" value="AAA_16"/>
    <property type="match status" value="1"/>
</dbReference>
<feature type="domain" description="AAA+ ATPase" evidence="4">
    <location>
        <begin position="268"/>
        <end position="560"/>
    </location>
</feature>
<evidence type="ECO:0000259" key="4">
    <source>
        <dbReference type="SMART" id="SM00382"/>
    </source>
</evidence>
<dbReference type="RefSeq" id="WP_188964311.1">
    <property type="nucleotide sequence ID" value="NZ_BMOE01000014.1"/>
</dbReference>
<keyword evidence="2" id="KW-0067">ATP-binding</keyword>
<gene>
    <name evidence="5" type="ORF">GCM10008939_32010</name>
</gene>
<keyword evidence="6" id="KW-1185">Reference proteome</keyword>
<dbReference type="EMBL" id="BMOE01000014">
    <property type="protein sequence ID" value="GGJ85730.1"/>
    <property type="molecule type" value="Genomic_DNA"/>
</dbReference>
<dbReference type="InterPro" id="IPR003593">
    <property type="entry name" value="AAA+_ATPase"/>
</dbReference>
<keyword evidence="1" id="KW-0547">Nucleotide-binding</keyword>
<dbReference type="SMART" id="SM00382">
    <property type="entry name" value="AAA"/>
    <property type="match status" value="1"/>
</dbReference>
<proteinExistence type="predicted"/>
<feature type="compositionally biased region" description="Low complexity" evidence="3">
    <location>
        <begin position="230"/>
        <end position="248"/>
    </location>
</feature>
<dbReference type="GO" id="GO:0005524">
    <property type="term" value="F:ATP binding"/>
    <property type="evidence" value="ECO:0007669"/>
    <property type="project" value="UniProtKB-KW"/>
</dbReference>
<evidence type="ECO:0000256" key="3">
    <source>
        <dbReference type="SAM" id="MobiDB-lite"/>
    </source>
</evidence>